<dbReference type="AlphaFoldDB" id="A0A6G1J0T1"/>
<reference evidence="2" key="1">
    <citation type="journal article" date="2020" name="Stud. Mycol.">
        <title>101 Dothideomycetes genomes: a test case for predicting lifestyles and emergence of pathogens.</title>
        <authorList>
            <person name="Haridas S."/>
            <person name="Albert R."/>
            <person name="Binder M."/>
            <person name="Bloem J."/>
            <person name="Labutti K."/>
            <person name="Salamov A."/>
            <person name="Andreopoulos B."/>
            <person name="Baker S."/>
            <person name="Barry K."/>
            <person name="Bills G."/>
            <person name="Bluhm B."/>
            <person name="Cannon C."/>
            <person name="Castanera R."/>
            <person name="Culley D."/>
            <person name="Daum C."/>
            <person name="Ezra D."/>
            <person name="Gonzalez J."/>
            <person name="Henrissat B."/>
            <person name="Kuo A."/>
            <person name="Liang C."/>
            <person name="Lipzen A."/>
            <person name="Lutzoni F."/>
            <person name="Magnuson J."/>
            <person name="Mondo S."/>
            <person name="Nolan M."/>
            <person name="Ohm R."/>
            <person name="Pangilinan J."/>
            <person name="Park H.-J."/>
            <person name="Ramirez L."/>
            <person name="Alfaro M."/>
            <person name="Sun H."/>
            <person name="Tritt A."/>
            <person name="Yoshinaga Y."/>
            <person name="Zwiers L.-H."/>
            <person name="Turgeon B."/>
            <person name="Goodwin S."/>
            <person name="Spatafora J."/>
            <person name="Crous P."/>
            <person name="Grigoriev I."/>
        </authorList>
    </citation>
    <scope>NUCLEOTIDE SEQUENCE</scope>
    <source>
        <strain evidence="2">CBS 122367</strain>
    </source>
</reference>
<sequence length="386" mass="41790">MYYTHAALRSGHLAIASNYSFYAHETLGSSTPTHSLLKLLTTRGLPLTAPEVSQLATPHIKSRIQSTTQPSLAIGKNQKTNRRAPKGTSSLLAAQMNSPPPTSDMDARAPTMSAHEFDQGACMPTALRAPVARNKNRTKKEKARGKRTKTNTAIEDAGVAPLSLALTSTTTPAPVFDHDALLVSKQQGNPQSSPRKNPSTRLSRPKRSPAQSRKGALTNGVSRTKVKRHAAKNALQRLAPKSTLKPLNAQLSVMETFSPQSLEKFSFTLAADKKSSMSTPTPGGRQPSTLTDIFPQSLDASSFTYTAETQPSPSVASSVIWSLTTKKPEKNLLGTRTTSRNAENKCAPLSYSLTFTSSPEEEKEPKELTKKYALRDQTESEMMLSS</sequence>
<keyword evidence="3" id="KW-1185">Reference proteome</keyword>
<organism evidence="2 3">
    <name type="scientific">Lentithecium fluviatile CBS 122367</name>
    <dbReference type="NCBI Taxonomy" id="1168545"/>
    <lineage>
        <taxon>Eukaryota</taxon>
        <taxon>Fungi</taxon>
        <taxon>Dikarya</taxon>
        <taxon>Ascomycota</taxon>
        <taxon>Pezizomycotina</taxon>
        <taxon>Dothideomycetes</taxon>
        <taxon>Pleosporomycetidae</taxon>
        <taxon>Pleosporales</taxon>
        <taxon>Massarineae</taxon>
        <taxon>Lentitheciaceae</taxon>
        <taxon>Lentithecium</taxon>
    </lineage>
</organism>
<proteinExistence type="predicted"/>
<feature type="compositionally biased region" description="Basic residues" evidence="1">
    <location>
        <begin position="134"/>
        <end position="149"/>
    </location>
</feature>
<name>A0A6G1J0T1_9PLEO</name>
<feature type="compositionally biased region" description="Basic and acidic residues" evidence="1">
    <location>
        <begin position="363"/>
        <end position="378"/>
    </location>
</feature>
<evidence type="ECO:0000313" key="3">
    <source>
        <dbReference type="Proteomes" id="UP000799291"/>
    </source>
</evidence>
<feature type="compositionally biased region" description="Polar residues" evidence="1">
    <location>
        <begin position="185"/>
        <end position="202"/>
    </location>
</feature>
<dbReference type="Proteomes" id="UP000799291">
    <property type="component" value="Unassembled WGS sequence"/>
</dbReference>
<evidence type="ECO:0000256" key="1">
    <source>
        <dbReference type="SAM" id="MobiDB-lite"/>
    </source>
</evidence>
<dbReference type="EMBL" id="MU005583">
    <property type="protein sequence ID" value="KAF2683800.1"/>
    <property type="molecule type" value="Genomic_DNA"/>
</dbReference>
<feature type="region of interest" description="Disordered" evidence="1">
    <location>
        <begin position="356"/>
        <end position="386"/>
    </location>
</feature>
<evidence type="ECO:0000313" key="2">
    <source>
        <dbReference type="EMBL" id="KAF2683800.1"/>
    </source>
</evidence>
<feature type="region of interest" description="Disordered" evidence="1">
    <location>
        <begin position="61"/>
        <end position="85"/>
    </location>
</feature>
<accession>A0A6G1J0T1</accession>
<protein>
    <submittedName>
        <fullName evidence="2">Uncharacterized protein</fullName>
    </submittedName>
</protein>
<feature type="region of interest" description="Disordered" evidence="1">
    <location>
        <begin position="131"/>
        <end position="153"/>
    </location>
</feature>
<gene>
    <name evidence="2" type="ORF">K458DRAFT_404735</name>
</gene>
<feature type="region of interest" description="Disordered" evidence="1">
    <location>
        <begin position="185"/>
        <end position="227"/>
    </location>
</feature>